<dbReference type="EMBL" id="BAAAFD010000031">
    <property type="protein sequence ID" value="GAA0860425.1"/>
    <property type="molecule type" value="Genomic_DNA"/>
</dbReference>
<comment type="caution">
    <text evidence="2">The sequence shown here is derived from an EMBL/GenBank/DDBJ whole genome shotgun (WGS) entry which is preliminary data.</text>
</comment>
<accession>A0ABN1LUL5</accession>
<dbReference type="PROSITE" id="PS51257">
    <property type="entry name" value="PROKAR_LIPOPROTEIN"/>
    <property type="match status" value="1"/>
</dbReference>
<evidence type="ECO:0008006" key="4">
    <source>
        <dbReference type="Google" id="ProtNLM"/>
    </source>
</evidence>
<gene>
    <name evidence="2" type="ORF">GCM10009114_37320</name>
</gene>
<evidence type="ECO:0000313" key="2">
    <source>
        <dbReference type="EMBL" id="GAA0860425.1"/>
    </source>
</evidence>
<sequence length="109" mass="12309">MNKIVLLFLCLLLTACASKNNEKTTVTGQRISKEEAKKLNLKPVGTFQDIIESQYKGMPQPGDFDNCEELLQQLEQKNIAIRSIKEKEVIAVSNNKLLTYSFDDGTCLR</sequence>
<feature type="chain" id="PRO_5046255788" description="Lipoprotein" evidence="1">
    <location>
        <begin position="18"/>
        <end position="109"/>
    </location>
</feature>
<protein>
    <recommendedName>
        <fullName evidence="4">Lipoprotein</fullName>
    </recommendedName>
</protein>
<keyword evidence="3" id="KW-1185">Reference proteome</keyword>
<evidence type="ECO:0000256" key="1">
    <source>
        <dbReference type="SAM" id="SignalP"/>
    </source>
</evidence>
<feature type="signal peptide" evidence="1">
    <location>
        <begin position="1"/>
        <end position="17"/>
    </location>
</feature>
<reference evidence="2 3" key="1">
    <citation type="journal article" date="2019" name="Int. J. Syst. Evol. Microbiol.">
        <title>The Global Catalogue of Microorganisms (GCM) 10K type strain sequencing project: providing services to taxonomists for standard genome sequencing and annotation.</title>
        <authorList>
            <consortium name="The Broad Institute Genomics Platform"/>
            <consortium name="The Broad Institute Genome Sequencing Center for Infectious Disease"/>
            <person name="Wu L."/>
            <person name="Ma J."/>
        </authorList>
    </citation>
    <scope>NUCLEOTIDE SEQUENCE [LARGE SCALE GENOMIC DNA]</scope>
    <source>
        <strain evidence="2 3">JCM 15896</strain>
    </source>
</reference>
<keyword evidence="1" id="KW-0732">Signal</keyword>
<dbReference type="Proteomes" id="UP001500359">
    <property type="component" value="Unassembled WGS sequence"/>
</dbReference>
<name>A0ABN1LUL5_9ALTE</name>
<dbReference type="RefSeq" id="WP_343862746.1">
    <property type="nucleotide sequence ID" value="NZ_BAAAFD010000031.1"/>
</dbReference>
<evidence type="ECO:0000313" key="3">
    <source>
        <dbReference type="Proteomes" id="UP001500359"/>
    </source>
</evidence>
<proteinExistence type="predicted"/>
<organism evidence="2 3">
    <name type="scientific">Aliiglaciecola litoralis</name>
    <dbReference type="NCBI Taxonomy" id="582857"/>
    <lineage>
        <taxon>Bacteria</taxon>
        <taxon>Pseudomonadati</taxon>
        <taxon>Pseudomonadota</taxon>
        <taxon>Gammaproteobacteria</taxon>
        <taxon>Alteromonadales</taxon>
        <taxon>Alteromonadaceae</taxon>
        <taxon>Aliiglaciecola</taxon>
    </lineage>
</organism>